<organism evidence="2 3">
    <name type="scientific">Prunus armeniaca</name>
    <name type="common">Apricot</name>
    <name type="synonym">Armeniaca vulgaris</name>
    <dbReference type="NCBI Taxonomy" id="36596"/>
    <lineage>
        <taxon>Eukaryota</taxon>
        <taxon>Viridiplantae</taxon>
        <taxon>Streptophyta</taxon>
        <taxon>Embryophyta</taxon>
        <taxon>Tracheophyta</taxon>
        <taxon>Spermatophyta</taxon>
        <taxon>Magnoliopsida</taxon>
        <taxon>eudicotyledons</taxon>
        <taxon>Gunneridae</taxon>
        <taxon>Pentapetalae</taxon>
        <taxon>rosids</taxon>
        <taxon>fabids</taxon>
        <taxon>Rosales</taxon>
        <taxon>Rosaceae</taxon>
        <taxon>Amygdaloideae</taxon>
        <taxon>Amygdaleae</taxon>
        <taxon>Prunus</taxon>
    </lineage>
</organism>
<sequence>MQDILDKLFLEHCKTKHFGKAFETIVKPGNKAYDAEDGGGKAEENSTSGDVQFSFSGSC</sequence>
<evidence type="ECO:0000256" key="1">
    <source>
        <dbReference type="SAM" id="MobiDB-lite"/>
    </source>
</evidence>
<gene>
    <name evidence="2" type="ORF">CURHAP_LOCUS50206</name>
</gene>
<reference evidence="2 3" key="1">
    <citation type="submission" date="2020-05" db="EMBL/GenBank/DDBJ databases">
        <authorList>
            <person name="Campoy J."/>
            <person name="Schneeberger K."/>
            <person name="Spophaly S."/>
        </authorList>
    </citation>
    <scope>NUCLEOTIDE SEQUENCE [LARGE SCALE GENOMIC DNA]</scope>
    <source>
        <strain evidence="2">PruArmRojPasFocal</strain>
    </source>
</reference>
<feature type="region of interest" description="Disordered" evidence="1">
    <location>
        <begin position="33"/>
        <end position="59"/>
    </location>
</feature>
<accession>A0A6J5VSG1</accession>
<dbReference type="EMBL" id="CAEKDK010000008">
    <property type="protein sequence ID" value="CAB4290275.1"/>
    <property type="molecule type" value="Genomic_DNA"/>
</dbReference>
<name>A0A6J5VSG1_PRUAR</name>
<protein>
    <submittedName>
        <fullName evidence="2">Uncharacterized protein</fullName>
    </submittedName>
</protein>
<evidence type="ECO:0000313" key="2">
    <source>
        <dbReference type="EMBL" id="CAB4290275.1"/>
    </source>
</evidence>
<evidence type="ECO:0000313" key="3">
    <source>
        <dbReference type="Proteomes" id="UP000507222"/>
    </source>
</evidence>
<dbReference type="Proteomes" id="UP000507222">
    <property type="component" value="Unassembled WGS sequence"/>
</dbReference>
<proteinExistence type="predicted"/>
<dbReference type="AlphaFoldDB" id="A0A6J5VSG1"/>
<feature type="compositionally biased region" description="Polar residues" evidence="1">
    <location>
        <begin position="45"/>
        <end position="59"/>
    </location>
</feature>